<evidence type="ECO:0000256" key="2">
    <source>
        <dbReference type="ARBA" id="ARBA00022723"/>
    </source>
</evidence>
<dbReference type="SUPFAM" id="SSF46955">
    <property type="entry name" value="Putative DNA-binding domain"/>
    <property type="match status" value="1"/>
</dbReference>
<dbReference type="Pfam" id="PF00376">
    <property type="entry name" value="MerR"/>
    <property type="match status" value="1"/>
</dbReference>
<dbReference type="PROSITE" id="PS50937">
    <property type="entry name" value="HTH_MERR_2"/>
    <property type="match status" value="1"/>
</dbReference>
<keyword evidence="6" id="KW-0238">DNA-binding</keyword>
<evidence type="ECO:0000313" key="9">
    <source>
        <dbReference type="EMBL" id="KGN34240.1"/>
    </source>
</evidence>
<dbReference type="EMBL" id="AVPJ01000002">
    <property type="protein sequence ID" value="KGN34240.1"/>
    <property type="molecule type" value="Genomic_DNA"/>
</dbReference>
<dbReference type="Proteomes" id="UP000030002">
    <property type="component" value="Unassembled WGS sequence"/>
</dbReference>
<dbReference type="NCBIfam" id="TIGR01950">
    <property type="entry name" value="SoxR"/>
    <property type="match status" value="1"/>
</dbReference>
<dbReference type="InterPro" id="IPR009061">
    <property type="entry name" value="DNA-bd_dom_put_sf"/>
</dbReference>
<keyword evidence="2" id="KW-0479">Metal-binding</keyword>
<name>A0A0A0J9W7_9MICO</name>
<dbReference type="CDD" id="cd01110">
    <property type="entry name" value="HTH_SoxR"/>
    <property type="match status" value="1"/>
</dbReference>
<keyword evidence="3" id="KW-0408">Iron</keyword>
<dbReference type="InterPro" id="IPR010211">
    <property type="entry name" value="Redox-sen_tscrpt-act_SoxR"/>
</dbReference>
<comment type="caution">
    <text evidence="9">The sequence shown here is derived from an EMBL/GenBank/DDBJ whole genome shotgun (WGS) entry which is preliminary data.</text>
</comment>
<dbReference type="InterPro" id="IPR015358">
    <property type="entry name" value="Tscrpt_reg_MerR_DNA-bd"/>
</dbReference>
<dbReference type="SMART" id="SM00422">
    <property type="entry name" value="HTH_MERR"/>
    <property type="match status" value="1"/>
</dbReference>
<protein>
    <submittedName>
        <fullName evidence="9">Transcriptional regulator</fullName>
    </submittedName>
</protein>
<dbReference type="GO" id="GO:0006979">
    <property type="term" value="P:response to oxidative stress"/>
    <property type="evidence" value="ECO:0007669"/>
    <property type="project" value="InterPro"/>
</dbReference>
<proteinExistence type="predicted"/>
<sequence length="151" mass="16612">MDKHDLLPIGDVAARSGVSVPTVRFDEERGLIHSERNAGNHRRYGRHTLRRIAVIRAGQRFGLSLAEIGEALATLPTDHPPTKRDWTRMSARWHDTLTARIEAMIEVRDGLTGCIGCGCLSVTTCPIYNPGDELSAEGAGAQRWPEDARGE</sequence>
<keyword evidence="1" id="KW-0001">2Fe-2S</keyword>
<keyword evidence="4" id="KW-0411">Iron-sulfur</keyword>
<feature type="domain" description="HTH merR-type" evidence="8">
    <location>
        <begin position="6"/>
        <end position="74"/>
    </location>
</feature>
<dbReference type="eggNOG" id="COG0789">
    <property type="taxonomic scope" value="Bacteria"/>
</dbReference>
<dbReference type="Gene3D" id="1.10.1660.10">
    <property type="match status" value="1"/>
</dbReference>
<evidence type="ECO:0000256" key="5">
    <source>
        <dbReference type="ARBA" id="ARBA00023015"/>
    </source>
</evidence>
<evidence type="ECO:0000256" key="4">
    <source>
        <dbReference type="ARBA" id="ARBA00023014"/>
    </source>
</evidence>
<dbReference type="OrthoDB" id="9802944at2"/>
<dbReference type="InterPro" id="IPR047057">
    <property type="entry name" value="MerR_fam"/>
</dbReference>
<evidence type="ECO:0000256" key="1">
    <source>
        <dbReference type="ARBA" id="ARBA00022714"/>
    </source>
</evidence>
<keyword evidence="7" id="KW-0804">Transcription</keyword>
<dbReference type="GO" id="GO:0046872">
    <property type="term" value="F:metal ion binding"/>
    <property type="evidence" value="ECO:0007669"/>
    <property type="project" value="UniProtKB-KW"/>
</dbReference>
<evidence type="ECO:0000259" key="8">
    <source>
        <dbReference type="PROSITE" id="PS50937"/>
    </source>
</evidence>
<organism evidence="9 10">
    <name type="scientific">Knoellia sinensis KCTC 19936</name>
    <dbReference type="NCBI Taxonomy" id="1385520"/>
    <lineage>
        <taxon>Bacteria</taxon>
        <taxon>Bacillati</taxon>
        <taxon>Actinomycetota</taxon>
        <taxon>Actinomycetes</taxon>
        <taxon>Micrococcales</taxon>
        <taxon>Intrasporangiaceae</taxon>
        <taxon>Knoellia</taxon>
    </lineage>
</organism>
<dbReference type="GO" id="GO:0003700">
    <property type="term" value="F:DNA-binding transcription factor activity"/>
    <property type="evidence" value="ECO:0007669"/>
    <property type="project" value="InterPro"/>
</dbReference>
<dbReference type="GO" id="GO:0003677">
    <property type="term" value="F:DNA binding"/>
    <property type="evidence" value="ECO:0007669"/>
    <property type="project" value="UniProtKB-KW"/>
</dbReference>
<dbReference type="Pfam" id="PF09278">
    <property type="entry name" value="MerR-DNA-bind"/>
    <property type="match status" value="1"/>
</dbReference>
<reference evidence="9 10" key="1">
    <citation type="submission" date="2013-08" db="EMBL/GenBank/DDBJ databases">
        <title>The genome sequence of Knoellia sinensis.</title>
        <authorList>
            <person name="Zhu W."/>
            <person name="Wang G."/>
        </authorList>
    </citation>
    <scope>NUCLEOTIDE SEQUENCE [LARGE SCALE GENOMIC DNA]</scope>
    <source>
        <strain evidence="9 10">KCTC 19936</strain>
    </source>
</reference>
<keyword evidence="10" id="KW-1185">Reference proteome</keyword>
<dbReference type="PANTHER" id="PTHR30204">
    <property type="entry name" value="REDOX-CYCLING DRUG-SENSING TRANSCRIPTIONAL ACTIVATOR SOXR"/>
    <property type="match status" value="1"/>
</dbReference>
<keyword evidence="5" id="KW-0805">Transcription regulation</keyword>
<dbReference type="STRING" id="1385520.N802_12795"/>
<dbReference type="AlphaFoldDB" id="A0A0A0J9W7"/>
<dbReference type="RefSeq" id="WP_035912416.1">
    <property type="nucleotide sequence ID" value="NZ_AVPJ01000002.1"/>
</dbReference>
<gene>
    <name evidence="9" type="ORF">N802_12795</name>
</gene>
<evidence type="ECO:0000256" key="7">
    <source>
        <dbReference type="ARBA" id="ARBA00023163"/>
    </source>
</evidence>
<dbReference type="InterPro" id="IPR000551">
    <property type="entry name" value="MerR-type_HTH_dom"/>
</dbReference>
<evidence type="ECO:0000256" key="6">
    <source>
        <dbReference type="ARBA" id="ARBA00023125"/>
    </source>
</evidence>
<dbReference type="GO" id="GO:0051537">
    <property type="term" value="F:2 iron, 2 sulfur cluster binding"/>
    <property type="evidence" value="ECO:0007669"/>
    <property type="project" value="UniProtKB-KW"/>
</dbReference>
<dbReference type="PRINTS" id="PR00040">
    <property type="entry name" value="HTHMERR"/>
</dbReference>
<dbReference type="PANTHER" id="PTHR30204:SF0">
    <property type="entry name" value="REDOX-SENSITIVE TRANSCRIPTIONAL ACTIVATOR SOXR"/>
    <property type="match status" value="1"/>
</dbReference>
<evidence type="ECO:0000313" key="10">
    <source>
        <dbReference type="Proteomes" id="UP000030002"/>
    </source>
</evidence>
<accession>A0A0A0J9W7</accession>
<evidence type="ECO:0000256" key="3">
    <source>
        <dbReference type="ARBA" id="ARBA00023004"/>
    </source>
</evidence>